<dbReference type="Gene3D" id="3.80.10.10">
    <property type="entry name" value="Ribonuclease Inhibitor"/>
    <property type="match status" value="2"/>
</dbReference>
<dbReference type="FunFam" id="3.80.10.10:FF:000055">
    <property type="entry name" value="Protein phosphatase 1 regulatory subunit 7"/>
    <property type="match status" value="1"/>
</dbReference>
<dbReference type="GO" id="GO:0005634">
    <property type="term" value="C:nucleus"/>
    <property type="evidence" value="ECO:0007669"/>
    <property type="project" value="UniProtKB-SubCell"/>
</dbReference>
<organism evidence="7">
    <name type="scientific">Blastobotrys adeninivorans</name>
    <name type="common">Yeast</name>
    <name type="synonym">Arxula adeninivorans</name>
    <dbReference type="NCBI Taxonomy" id="409370"/>
    <lineage>
        <taxon>Eukaryota</taxon>
        <taxon>Fungi</taxon>
        <taxon>Dikarya</taxon>
        <taxon>Ascomycota</taxon>
        <taxon>Saccharomycotina</taxon>
        <taxon>Dipodascomycetes</taxon>
        <taxon>Dipodascales</taxon>
        <taxon>Trichomonascaceae</taxon>
        <taxon>Blastobotrys</taxon>
    </lineage>
</organism>
<comment type="subcellular location">
    <subcellularLocation>
        <location evidence="1">Nucleus</location>
    </subcellularLocation>
</comment>
<evidence type="ECO:0000313" key="7">
    <source>
        <dbReference type="EMBL" id="CDP36460.1"/>
    </source>
</evidence>
<evidence type="ECO:0000256" key="5">
    <source>
        <dbReference type="ARBA" id="ARBA00023460"/>
    </source>
</evidence>
<accession>A0A060T5P6</accession>
<name>A0A060T5P6_BLAAD</name>
<proteinExistence type="inferred from homology"/>
<dbReference type="AlphaFoldDB" id="A0A060T5P6"/>
<evidence type="ECO:0000256" key="6">
    <source>
        <dbReference type="SAM" id="MobiDB-lite"/>
    </source>
</evidence>
<dbReference type="Pfam" id="PF12799">
    <property type="entry name" value="LRR_4"/>
    <property type="match status" value="2"/>
</dbReference>
<dbReference type="PANTHER" id="PTHR45973">
    <property type="entry name" value="PROTEIN PHOSPHATASE 1 REGULATORY SUBUNIT SDS22-RELATED"/>
    <property type="match status" value="1"/>
</dbReference>
<dbReference type="InterPro" id="IPR050576">
    <property type="entry name" value="Cilia_flagella_integrity"/>
</dbReference>
<evidence type="ECO:0000256" key="2">
    <source>
        <dbReference type="ARBA" id="ARBA00022614"/>
    </source>
</evidence>
<dbReference type="InterPro" id="IPR003591">
    <property type="entry name" value="Leu-rich_rpt_typical-subtyp"/>
</dbReference>
<reference evidence="7" key="2">
    <citation type="submission" date="2014-06" db="EMBL/GenBank/DDBJ databases">
        <title>The complete genome of Blastobotrys (Arxula) adeninivorans LS3 - a yeast of biotechnological interest.</title>
        <authorList>
            <person name="Kunze G."/>
            <person name="Gaillardin C."/>
            <person name="Czernicka M."/>
            <person name="Durrens P."/>
            <person name="Martin T."/>
            <person name="Boer E."/>
            <person name="Gabaldon T."/>
            <person name="Cruz J."/>
            <person name="Talla E."/>
            <person name="Marck C."/>
            <person name="Goffeau A."/>
            <person name="Barbe V."/>
            <person name="Baret P."/>
            <person name="Baronian K."/>
            <person name="Beier S."/>
            <person name="Bleykasten C."/>
            <person name="Bode R."/>
            <person name="Casaregola S."/>
            <person name="Despons L."/>
            <person name="Fairhead C."/>
            <person name="Giersberg M."/>
            <person name="Gierski P."/>
            <person name="Hahnel U."/>
            <person name="Hartmann A."/>
            <person name="Jankowska D."/>
            <person name="Jubin C."/>
            <person name="Jung P."/>
            <person name="Lafontaine I."/>
            <person name="Leh-Louis V."/>
            <person name="Lemaire M."/>
            <person name="Marcet-Houben M."/>
            <person name="Mascher M."/>
            <person name="Morel G."/>
            <person name="Richard G.-F."/>
            <person name="Riechen J."/>
            <person name="Sacerdot C."/>
            <person name="Sarkar A."/>
            <person name="Savel G."/>
            <person name="Schacherer J."/>
            <person name="Sherman D."/>
            <person name="Straub M.-L."/>
            <person name="Stein N."/>
            <person name="Thierry A."/>
            <person name="Trautwein-Schult A."/>
            <person name="Westhof E."/>
            <person name="Worch S."/>
            <person name="Dujon B."/>
            <person name="Souciet J.-L."/>
            <person name="Wincker P."/>
            <person name="Scholz U."/>
            <person name="Neuveglise N."/>
        </authorList>
    </citation>
    <scope>NUCLEOTIDE SEQUENCE</scope>
    <source>
        <strain evidence="7">LS3</strain>
    </source>
</reference>
<feature type="region of interest" description="Disordered" evidence="6">
    <location>
        <begin position="1"/>
        <end position="44"/>
    </location>
</feature>
<sequence length="358" mass="40746">MTNLPDEKPVSDRASEGTDNEGSEDDAENAVAPQGLGSMGGIPIDDEVEGELIDRDEDLLNDIEDDATELDLTHMRIRSLAVLNLKRLTKLTYVSFRQNLITSLRGLEDLPEDLEELDVYDNRIDHIGHHLDHFGPKMHTLDLSFNNIRHIKHIDHLTGLKNLFFVQNQISHIQNLDTLTSITNLELGANKIRKIEGLDKLVNLEQLWLGKNKITKLENLGALKKLKILSIQSNRITKLEGLDELEELEELYISHNGIEKIEGLDNNKKLNTIDITANRISELENLSHLTELEELWASSNQLSSFPNVEKELGKLPKLHTVYFEHNPLQRQNMVTYRNKVKLALGPSLRQIDATFIRT</sequence>
<dbReference type="PANTHER" id="PTHR45973:SF23">
    <property type="entry name" value="PROTEIN PHOSPHATASE 1 REGULATORY SUBUNIT 7"/>
    <property type="match status" value="1"/>
</dbReference>
<evidence type="ECO:0000256" key="1">
    <source>
        <dbReference type="ARBA" id="ARBA00004123"/>
    </source>
</evidence>
<dbReference type="SMART" id="SM00369">
    <property type="entry name" value="LRR_TYP"/>
    <property type="match status" value="5"/>
</dbReference>
<feature type="compositionally biased region" description="Acidic residues" evidence="6">
    <location>
        <begin position="18"/>
        <end position="28"/>
    </location>
</feature>
<dbReference type="SMART" id="SM00365">
    <property type="entry name" value="LRR_SD22"/>
    <property type="match status" value="10"/>
</dbReference>
<feature type="compositionally biased region" description="Basic and acidic residues" evidence="6">
    <location>
        <begin position="1"/>
        <end position="16"/>
    </location>
</feature>
<dbReference type="EMBL" id="HG937692">
    <property type="protein sequence ID" value="CDP36460.1"/>
    <property type="molecule type" value="Genomic_DNA"/>
</dbReference>
<dbReference type="InterPro" id="IPR025875">
    <property type="entry name" value="Leu-rich_rpt_4"/>
</dbReference>
<evidence type="ECO:0000256" key="4">
    <source>
        <dbReference type="ARBA" id="ARBA00023242"/>
    </source>
</evidence>
<keyword evidence="3" id="KW-0677">Repeat</keyword>
<protein>
    <submittedName>
        <fullName evidence="7">ARAD1B13486p</fullName>
    </submittedName>
</protein>
<dbReference type="PROSITE" id="PS51450">
    <property type="entry name" value="LRR"/>
    <property type="match status" value="9"/>
</dbReference>
<evidence type="ECO:0000256" key="3">
    <source>
        <dbReference type="ARBA" id="ARBA00022737"/>
    </source>
</evidence>
<gene>
    <name evidence="7" type="ORF">GNLVRS02_ARAD1B13486g</name>
</gene>
<comment type="similarity">
    <text evidence="5">Belongs to the SDS22 family.</text>
</comment>
<dbReference type="InterPro" id="IPR001611">
    <property type="entry name" value="Leu-rich_rpt"/>
</dbReference>
<dbReference type="SUPFAM" id="SSF52058">
    <property type="entry name" value="L domain-like"/>
    <property type="match status" value="1"/>
</dbReference>
<keyword evidence="2" id="KW-0433">Leucine-rich repeat</keyword>
<keyword evidence="4" id="KW-0539">Nucleus</keyword>
<reference evidence="7" key="1">
    <citation type="submission" date="2014-02" db="EMBL/GenBank/DDBJ databases">
        <authorList>
            <person name="Genoscope - CEA"/>
        </authorList>
    </citation>
    <scope>NUCLEOTIDE SEQUENCE</scope>
    <source>
        <strain evidence="7">LS3</strain>
    </source>
</reference>
<dbReference type="PhylomeDB" id="A0A060T5P6"/>
<dbReference type="InterPro" id="IPR032675">
    <property type="entry name" value="LRR_dom_sf"/>
</dbReference>